<dbReference type="AlphaFoldDB" id="A0A8X6YGR6"/>
<keyword evidence="2" id="KW-1185">Reference proteome</keyword>
<dbReference type="Proteomes" id="UP000886998">
    <property type="component" value="Unassembled WGS sequence"/>
</dbReference>
<organism evidence="1 2">
    <name type="scientific">Trichonephila inaurata madagascariensis</name>
    <dbReference type="NCBI Taxonomy" id="2747483"/>
    <lineage>
        <taxon>Eukaryota</taxon>
        <taxon>Metazoa</taxon>
        <taxon>Ecdysozoa</taxon>
        <taxon>Arthropoda</taxon>
        <taxon>Chelicerata</taxon>
        <taxon>Arachnida</taxon>
        <taxon>Araneae</taxon>
        <taxon>Araneomorphae</taxon>
        <taxon>Entelegynae</taxon>
        <taxon>Araneoidea</taxon>
        <taxon>Nephilidae</taxon>
        <taxon>Trichonephila</taxon>
        <taxon>Trichonephila inaurata</taxon>
    </lineage>
</organism>
<gene>
    <name evidence="1" type="primary">ALC57_16474</name>
    <name evidence="1" type="ORF">TNIN_434311</name>
</gene>
<protein>
    <submittedName>
        <fullName evidence="1">Uncharacterized protein</fullName>
    </submittedName>
</protein>
<evidence type="ECO:0000313" key="2">
    <source>
        <dbReference type="Proteomes" id="UP000886998"/>
    </source>
</evidence>
<dbReference type="OrthoDB" id="7694786at2759"/>
<name>A0A8X6YGR6_9ARAC</name>
<sequence length="117" mass="12857">MFGGTLKVITKVSTTVLWNFTSKHTFTGKNVLEIAQASLFNEDFLPVLKVIEVMGVIIGQTTRDYADTVDNARILRAKKTAEACCKEARTLRGVLKASENDNFEESEGLLYAPGIAD</sequence>
<comment type="caution">
    <text evidence="1">The sequence shown here is derived from an EMBL/GenBank/DDBJ whole genome shotgun (WGS) entry which is preliminary data.</text>
</comment>
<dbReference type="EMBL" id="BMAV01019552">
    <property type="protein sequence ID" value="GFY72626.1"/>
    <property type="molecule type" value="Genomic_DNA"/>
</dbReference>
<proteinExistence type="predicted"/>
<evidence type="ECO:0000313" key="1">
    <source>
        <dbReference type="EMBL" id="GFY72626.1"/>
    </source>
</evidence>
<accession>A0A8X6YGR6</accession>
<reference evidence="1" key="1">
    <citation type="submission" date="2020-08" db="EMBL/GenBank/DDBJ databases">
        <title>Multicomponent nature underlies the extraordinary mechanical properties of spider dragline silk.</title>
        <authorList>
            <person name="Kono N."/>
            <person name="Nakamura H."/>
            <person name="Mori M."/>
            <person name="Yoshida Y."/>
            <person name="Ohtoshi R."/>
            <person name="Malay A.D."/>
            <person name="Moran D.A.P."/>
            <person name="Tomita M."/>
            <person name="Numata K."/>
            <person name="Arakawa K."/>
        </authorList>
    </citation>
    <scope>NUCLEOTIDE SEQUENCE</scope>
</reference>